<reference evidence="7" key="1">
    <citation type="submission" date="2015-01" db="EMBL/GenBank/DDBJ databases">
        <authorList>
            <person name="Durling Mikael"/>
        </authorList>
    </citation>
    <scope>NUCLEOTIDE SEQUENCE</scope>
</reference>
<dbReference type="AlphaFoldDB" id="A0A0B7JUH6"/>
<evidence type="ECO:0000256" key="2">
    <source>
        <dbReference type="ARBA" id="ARBA00022692"/>
    </source>
</evidence>
<evidence type="ECO:0008006" key="9">
    <source>
        <dbReference type="Google" id="ProtNLM"/>
    </source>
</evidence>
<feature type="transmembrane region" description="Helical" evidence="6">
    <location>
        <begin position="225"/>
        <end position="245"/>
    </location>
</feature>
<keyword evidence="4 6" id="KW-0472">Membrane</keyword>
<name>A0A0B7JUH6_BIOOC</name>
<feature type="transmembrane region" description="Helical" evidence="6">
    <location>
        <begin position="65"/>
        <end position="84"/>
    </location>
</feature>
<keyword evidence="2 6" id="KW-0812">Transmembrane</keyword>
<reference evidence="8" key="2">
    <citation type="submission" date="2020-10" db="EMBL/GenBank/DDBJ databases">
        <title>High-Quality Genome Resource of Clonostachys rosea strain S41 by Oxford Nanopore Long-Read Sequencing.</title>
        <authorList>
            <person name="Wang H."/>
        </authorList>
    </citation>
    <scope>NUCLEOTIDE SEQUENCE</scope>
    <source>
        <strain evidence="8">S41</strain>
    </source>
</reference>
<evidence type="ECO:0000256" key="1">
    <source>
        <dbReference type="ARBA" id="ARBA00004141"/>
    </source>
</evidence>
<accession>A0A0B7JUH6</accession>
<comment type="subcellular location">
    <subcellularLocation>
        <location evidence="1">Membrane</location>
        <topology evidence="1">Multi-pass membrane protein</topology>
    </subcellularLocation>
</comment>
<dbReference type="EMBL" id="CDPU01000011">
    <property type="protein sequence ID" value="CEO48664.1"/>
    <property type="molecule type" value="Genomic_DNA"/>
</dbReference>
<feature type="compositionally biased region" description="Basic and acidic residues" evidence="5">
    <location>
        <begin position="300"/>
        <end position="310"/>
    </location>
</feature>
<dbReference type="GO" id="GO:0000324">
    <property type="term" value="C:fungal-type vacuole"/>
    <property type="evidence" value="ECO:0007669"/>
    <property type="project" value="TreeGrafter"/>
</dbReference>
<evidence type="ECO:0000313" key="7">
    <source>
        <dbReference type="EMBL" id="CEO48664.1"/>
    </source>
</evidence>
<protein>
    <recommendedName>
        <fullName evidence="9">RTA1 like protein</fullName>
    </recommendedName>
</protein>
<gene>
    <name evidence="7" type="ORF">BN869_000004721_1</name>
    <name evidence="8" type="ORF">IM811_004672</name>
</gene>
<feature type="region of interest" description="Disordered" evidence="5">
    <location>
        <begin position="300"/>
        <end position="321"/>
    </location>
</feature>
<dbReference type="EMBL" id="JADCTT010000013">
    <property type="protein sequence ID" value="KAF9745050.1"/>
    <property type="molecule type" value="Genomic_DNA"/>
</dbReference>
<feature type="transmembrane region" description="Helical" evidence="6">
    <location>
        <begin position="175"/>
        <end position="198"/>
    </location>
</feature>
<dbReference type="Proteomes" id="UP000616885">
    <property type="component" value="Unassembled WGS sequence"/>
</dbReference>
<feature type="compositionally biased region" description="Low complexity" evidence="5">
    <location>
        <begin position="311"/>
        <end position="321"/>
    </location>
</feature>
<evidence type="ECO:0000256" key="6">
    <source>
        <dbReference type="SAM" id="Phobius"/>
    </source>
</evidence>
<feature type="transmembrane region" description="Helical" evidence="6">
    <location>
        <begin position="96"/>
        <end position="116"/>
    </location>
</feature>
<evidence type="ECO:0000256" key="4">
    <source>
        <dbReference type="ARBA" id="ARBA00023136"/>
    </source>
</evidence>
<feature type="transmembrane region" description="Helical" evidence="6">
    <location>
        <begin position="36"/>
        <end position="58"/>
    </location>
</feature>
<evidence type="ECO:0000256" key="5">
    <source>
        <dbReference type="SAM" id="MobiDB-lite"/>
    </source>
</evidence>
<dbReference type="InterPro" id="IPR007568">
    <property type="entry name" value="RTA1"/>
</dbReference>
<organism evidence="7">
    <name type="scientific">Bionectria ochroleuca</name>
    <name type="common">Gliocladium roseum</name>
    <dbReference type="NCBI Taxonomy" id="29856"/>
    <lineage>
        <taxon>Eukaryota</taxon>
        <taxon>Fungi</taxon>
        <taxon>Dikarya</taxon>
        <taxon>Ascomycota</taxon>
        <taxon>Pezizomycotina</taxon>
        <taxon>Sordariomycetes</taxon>
        <taxon>Hypocreomycetidae</taxon>
        <taxon>Hypocreales</taxon>
        <taxon>Bionectriaceae</taxon>
        <taxon>Clonostachys</taxon>
    </lineage>
</organism>
<dbReference type="PANTHER" id="PTHR31465:SF8">
    <property type="entry name" value="DOMAIN PROTEIN, PUTATIVE (AFU_ORTHOLOGUE AFUA_6G14140)-RELATED"/>
    <property type="match status" value="1"/>
</dbReference>
<sequence length="321" mass="34745">MSSTTEPPRRVSYSLCHEVSKMCPVEATVLGYYPNFGVSIFFAVAFGLAMIAAGGLGVSKKTWTYGFATTAGLLLEAAGHIGRALLHKNPWNKDAFQLQICAIIIAPTLICVAIYVTLKHIALALNPSLSRIKPRLYPLIFLPADLSCLVLQAIGGGLAASGNNKKLIDGGNNTILAGIVLQVVVLAAFGVMGVDYWIRVKKYMASPEADARSLATWRDKKFRSFAYAVTGAYASIFIRCIYRIAEMAGGWGNHIMQDEPSFLVLDSALILVATYLLTIFHPGLFFPQMCSGYYKKHQEEVPVGESKDNAAEASESPSSHA</sequence>
<evidence type="ECO:0000256" key="3">
    <source>
        <dbReference type="ARBA" id="ARBA00022989"/>
    </source>
</evidence>
<feature type="transmembrane region" description="Helical" evidence="6">
    <location>
        <begin position="265"/>
        <end position="286"/>
    </location>
</feature>
<dbReference type="Pfam" id="PF04479">
    <property type="entry name" value="RTA1"/>
    <property type="match status" value="1"/>
</dbReference>
<feature type="transmembrane region" description="Helical" evidence="6">
    <location>
        <begin position="136"/>
        <end position="155"/>
    </location>
</feature>
<proteinExistence type="predicted"/>
<evidence type="ECO:0000313" key="8">
    <source>
        <dbReference type="EMBL" id="KAF9745050.1"/>
    </source>
</evidence>
<dbReference type="PANTHER" id="PTHR31465">
    <property type="entry name" value="PROTEIN RTA1-RELATED"/>
    <property type="match status" value="1"/>
</dbReference>
<keyword evidence="3 6" id="KW-1133">Transmembrane helix</keyword>
<dbReference type="GO" id="GO:0005886">
    <property type="term" value="C:plasma membrane"/>
    <property type="evidence" value="ECO:0007669"/>
    <property type="project" value="TreeGrafter"/>
</dbReference>